<dbReference type="GO" id="GO:0030170">
    <property type="term" value="F:pyridoxal phosphate binding"/>
    <property type="evidence" value="ECO:0007669"/>
    <property type="project" value="InterPro"/>
</dbReference>
<keyword evidence="5" id="KW-0663">Pyridoxal phosphate</keyword>
<dbReference type="GO" id="GO:0006534">
    <property type="term" value="P:cysteine metabolic process"/>
    <property type="evidence" value="ECO:0007669"/>
    <property type="project" value="InterPro"/>
</dbReference>
<accession>A0A381SDB4</accession>
<dbReference type="InterPro" id="IPR010970">
    <property type="entry name" value="Cys_dSase_SufS"/>
</dbReference>
<dbReference type="InterPro" id="IPR020578">
    <property type="entry name" value="Aminotrans_V_PyrdxlP_BS"/>
</dbReference>
<dbReference type="PANTHER" id="PTHR43586:SF8">
    <property type="entry name" value="CYSTEINE DESULFURASE 1, CHLOROPLASTIC"/>
    <property type="match status" value="1"/>
</dbReference>
<dbReference type="InterPro" id="IPR015424">
    <property type="entry name" value="PyrdxlP-dep_Trfase"/>
</dbReference>
<dbReference type="Gene3D" id="3.90.1150.10">
    <property type="entry name" value="Aspartate Aminotransferase, domain 1"/>
    <property type="match status" value="1"/>
</dbReference>
<name>A0A381SDB4_9ZZZZ</name>
<feature type="domain" description="Aminotransferase class V" evidence="7">
    <location>
        <begin position="32"/>
        <end position="398"/>
    </location>
</feature>
<dbReference type="EMBL" id="UINC01002670">
    <property type="protein sequence ID" value="SUZ99113.1"/>
    <property type="molecule type" value="Genomic_DNA"/>
</dbReference>
<dbReference type="PROSITE" id="PS00595">
    <property type="entry name" value="AA_TRANSFER_CLASS_5"/>
    <property type="match status" value="1"/>
</dbReference>
<dbReference type="SUPFAM" id="SSF53383">
    <property type="entry name" value="PLP-dependent transferases"/>
    <property type="match status" value="1"/>
</dbReference>
<feature type="non-terminal residue" evidence="8">
    <location>
        <position position="1"/>
    </location>
</feature>
<dbReference type="InterPro" id="IPR015421">
    <property type="entry name" value="PyrdxlP-dep_Trfase_major"/>
</dbReference>
<dbReference type="InterPro" id="IPR016454">
    <property type="entry name" value="Cysteine_dSase"/>
</dbReference>
<evidence type="ECO:0000256" key="6">
    <source>
        <dbReference type="ARBA" id="ARBA00050776"/>
    </source>
</evidence>
<evidence type="ECO:0000256" key="4">
    <source>
        <dbReference type="ARBA" id="ARBA00022679"/>
    </source>
</evidence>
<dbReference type="PANTHER" id="PTHR43586">
    <property type="entry name" value="CYSTEINE DESULFURASE"/>
    <property type="match status" value="1"/>
</dbReference>
<dbReference type="Pfam" id="PF00266">
    <property type="entry name" value="Aminotran_5"/>
    <property type="match status" value="1"/>
</dbReference>
<dbReference type="InterPro" id="IPR000192">
    <property type="entry name" value="Aminotrans_V_dom"/>
</dbReference>
<evidence type="ECO:0000256" key="3">
    <source>
        <dbReference type="ARBA" id="ARBA00012239"/>
    </source>
</evidence>
<dbReference type="CDD" id="cd06453">
    <property type="entry name" value="SufS_like"/>
    <property type="match status" value="1"/>
</dbReference>
<evidence type="ECO:0000256" key="1">
    <source>
        <dbReference type="ARBA" id="ARBA00001933"/>
    </source>
</evidence>
<protein>
    <recommendedName>
        <fullName evidence="3">cysteine desulfurase</fullName>
        <ecNumber evidence="3">2.8.1.7</ecNumber>
    </recommendedName>
</protein>
<dbReference type="InterPro" id="IPR015422">
    <property type="entry name" value="PyrdxlP-dep_Trfase_small"/>
</dbReference>
<comment type="similarity">
    <text evidence="2">Belongs to the class-V pyridoxal-phosphate-dependent aminotransferase family. Csd subfamily.</text>
</comment>
<gene>
    <name evidence="8" type="ORF">METZ01_LOCUS51967</name>
</gene>
<dbReference type="GO" id="GO:0031071">
    <property type="term" value="F:cysteine desulfurase activity"/>
    <property type="evidence" value="ECO:0007669"/>
    <property type="project" value="UniProtKB-EC"/>
</dbReference>
<evidence type="ECO:0000259" key="7">
    <source>
        <dbReference type="Pfam" id="PF00266"/>
    </source>
</evidence>
<dbReference type="NCBIfam" id="TIGR01979">
    <property type="entry name" value="sufS"/>
    <property type="match status" value="1"/>
</dbReference>
<dbReference type="PIRSF" id="PIRSF005572">
    <property type="entry name" value="NifS"/>
    <property type="match status" value="1"/>
</dbReference>
<sequence length="411" mass="45566">VLNNNNNKFNPDIIRKDFPILDQEINGAPLAYLDNAASTQKPKAVIDAICNYYNKDHSNVHRGVHTLSVRATELYEQSRSKIAQFINANSSNEIVFTRGTTESINILASSLSKSIGEGDEILISTMEHHSNIVPWQELSLKTGANLKVIPINELGEIKLDHLEGMLNDQTKLISITHTSNTLGTINPIKEIIKMAHLKDTKVIIDGAQAIAHQNIDVQDLDCDFYAFSGHKLYGPTGIGVLYGKENLLNELPPYQFGGEMILKVTFEHTSYNSLPYKFEAGTPNIAGSIGLGSAIDYLKSIPFDLCQQHEMRLHDYALEKLKSVEGLKLIGESSEKSPIISFIIENIHPHDIGTILNQKGIAVRTGHHCTMPLMDYFSIAGTIRASFSFYNTIQEIDQMIDALDTACKMLA</sequence>
<proteinExistence type="inferred from homology"/>
<dbReference type="EC" id="2.8.1.7" evidence="3"/>
<comment type="catalytic activity">
    <reaction evidence="6">
        <text>(sulfur carrier)-H + L-cysteine = (sulfur carrier)-SH + L-alanine</text>
        <dbReference type="Rhea" id="RHEA:43892"/>
        <dbReference type="Rhea" id="RHEA-COMP:14737"/>
        <dbReference type="Rhea" id="RHEA-COMP:14739"/>
        <dbReference type="ChEBI" id="CHEBI:29917"/>
        <dbReference type="ChEBI" id="CHEBI:35235"/>
        <dbReference type="ChEBI" id="CHEBI:57972"/>
        <dbReference type="ChEBI" id="CHEBI:64428"/>
        <dbReference type="EC" id="2.8.1.7"/>
    </reaction>
</comment>
<reference evidence="8" key="1">
    <citation type="submission" date="2018-05" db="EMBL/GenBank/DDBJ databases">
        <authorList>
            <person name="Lanie J.A."/>
            <person name="Ng W.-L."/>
            <person name="Kazmierczak K.M."/>
            <person name="Andrzejewski T.M."/>
            <person name="Davidsen T.M."/>
            <person name="Wayne K.J."/>
            <person name="Tettelin H."/>
            <person name="Glass J.I."/>
            <person name="Rusch D."/>
            <person name="Podicherti R."/>
            <person name="Tsui H.-C.T."/>
            <person name="Winkler M.E."/>
        </authorList>
    </citation>
    <scope>NUCLEOTIDE SEQUENCE</scope>
</reference>
<organism evidence="8">
    <name type="scientific">marine metagenome</name>
    <dbReference type="NCBI Taxonomy" id="408172"/>
    <lineage>
        <taxon>unclassified sequences</taxon>
        <taxon>metagenomes</taxon>
        <taxon>ecological metagenomes</taxon>
    </lineage>
</organism>
<evidence type="ECO:0000256" key="5">
    <source>
        <dbReference type="ARBA" id="ARBA00022898"/>
    </source>
</evidence>
<dbReference type="AlphaFoldDB" id="A0A381SDB4"/>
<evidence type="ECO:0000256" key="2">
    <source>
        <dbReference type="ARBA" id="ARBA00010447"/>
    </source>
</evidence>
<keyword evidence="4" id="KW-0808">Transferase</keyword>
<evidence type="ECO:0000313" key="8">
    <source>
        <dbReference type="EMBL" id="SUZ99113.1"/>
    </source>
</evidence>
<comment type="cofactor">
    <cofactor evidence="1">
        <name>pyridoxal 5'-phosphate</name>
        <dbReference type="ChEBI" id="CHEBI:597326"/>
    </cofactor>
</comment>
<dbReference type="Gene3D" id="3.40.640.10">
    <property type="entry name" value="Type I PLP-dependent aspartate aminotransferase-like (Major domain)"/>
    <property type="match status" value="1"/>
</dbReference>